<comment type="similarity">
    <text evidence="2 9">Belongs to the mannose-6-phosphate isomerase type 2 family.</text>
</comment>
<evidence type="ECO:0000256" key="1">
    <source>
        <dbReference type="ARBA" id="ARBA00004823"/>
    </source>
</evidence>
<evidence type="ECO:0000256" key="2">
    <source>
        <dbReference type="ARBA" id="ARBA00006115"/>
    </source>
</evidence>
<dbReference type="PATRIC" id="fig|267850.7.peg.2335"/>
<evidence type="ECO:0000313" key="13">
    <source>
        <dbReference type="EMBL" id="KDE39238.1"/>
    </source>
</evidence>
<dbReference type="PANTHER" id="PTHR46390:SF1">
    <property type="entry name" value="MANNOSE-1-PHOSPHATE GUANYLYLTRANSFERASE"/>
    <property type="match status" value="1"/>
</dbReference>
<dbReference type="InterPro" id="IPR049577">
    <property type="entry name" value="GMPP_N"/>
</dbReference>
<gene>
    <name evidence="13" type="ORF">ADINL_2367</name>
</gene>
<dbReference type="FunFam" id="2.60.120.10:FF:000032">
    <property type="entry name" value="Mannose-1-phosphate guanylyltransferase/mannose-6-phosphate isomerase"/>
    <property type="match status" value="1"/>
</dbReference>
<dbReference type="GO" id="GO:0005525">
    <property type="term" value="F:GTP binding"/>
    <property type="evidence" value="ECO:0007669"/>
    <property type="project" value="UniProtKB-KW"/>
</dbReference>
<protein>
    <recommendedName>
        <fullName evidence="3">mannose-1-phosphate guanylyltransferase</fullName>
        <ecNumber evidence="3">2.7.7.13</ecNumber>
    </recommendedName>
</protein>
<dbReference type="FunFam" id="3.90.550.10:FF:000046">
    <property type="entry name" value="Mannose-1-phosphate guanylyltransferase (GDP)"/>
    <property type="match status" value="1"/>
</dbReference>
<accession>A0A063XYK9</accession>
<evidence type="ECO:0000259" key="10">
    <source>
        <dbReference type="Pfam" id="PF00483"/>
    </source>
</evidence>
<dbReference type="Proteomes" id="UP000027318">
    <property type="component" value="Unassembled WGS sequence"/>
</dbReference>
<evidence type="ECO:0000256" key="7">
    <source>
        <dbReference type="ARBA" id="ARBA00023134"/>
    </source>
</evidence>
<comment type="caution">
    <text evidence="13">The sequence shown here is derived from an EMBL/GenBank/DDBJ whole genome shotgun (WGS) entry which is preliminary data.</text>
</comment>
<dbReference type="PANTHER" id="PTHR46390">
    <property type="entry name" value="MANNOSE-1-PHOSPHATE GUANYLYLTRANSFERASE"/>
    <property type="match status" value="1"/>
</dbReference>
<dbReference type="Pfam" id="PF01050">
    <property type="entry name" value="MannoseP_isomer"/>
    <property type="match status" value="1"/>
</dbReference>
<dbReference type="STRING" id="267850.ADINL_2367"/>
<dbReference type="InterPro" id="IPR011051">
    <property type="entry name" value="RmlC_Cupin_sf"/>
</dbReference>
<dbReference type="SUPFAM" id="SSF53448">
    <property type="entry name" value="Nucleotide-diphospho-sugar transferases"/>
    <property type="match status" value="1"/>
</dbReference>
<dbReference type="Gene3D" id="2.60.120.10">
    <property type="entry name" value="Jelly Rolls"/>
    <property type="match status" value="1"/>
</dbReference>
<dbReference type="SUPFAM" id="SSF51182">
    <property type="entry name" value="RmlC-like cupins"/>
    <property type="match status" value="1"/>
</dbReference>
<evidence type="ECO:0000259" key="11">
    <source>
        <dbReference type="Pfam" id="PF01050"/>
    </source>
</evidence>
<dbReference type="GO" id="GO:0000271">
    <property type="term" value="P:polysaccharide biosynthetic process"/>
    <property type="evidence" value="ECO:0007669"/>
    <property type="project" value="InterPro"/>
</dbReference>
<keyword evidence="5 13" id="KW-0548">Nucleotidyltransferase</keyword>
<dbReference type="InterPro" id="IPR029044">
    <property type="entry name" value="Nucleotide-diphossugar_trans"/>
</dbReference>
<dbReference type="AlphaFoldDB" id="A0A063XYK9"/>
<comment type="catalytic activity">
    <reaction evidence="8">
        <text>alpha-D-mannose 1-phosphate + GTP + H(+) = GDP-alpha-D-mannose + diphosphate</text>
        <dbReference type="Rhea" id="RHEA:15229"/>
        <dbReference type="ChEBI" id="CHEBI:15378"/>
        <dbReference type="ChEBI" id="CHEBI:33019"/>
        <dbReference type="ChEBI" id="CHEBI:37565"/>
        <dbReference type="ChEBI" id="CHEBI:57527"/>
        <dbReference type="ChEBI" id="CHEBI:58409"/>
        <dbReference type="EC" id="2.7.7.13"/>
    </reaction>
</comment>
<evidence type="ECO:0000256" key="8">
    <source>
        <dbReference type="ARBA" id="ARBA00047343"/>
    </source>
</evidence>
<feature type="domain" description="Mannose-6-phosphate isomerase type II C-terminal" evidence="11">
    <location>
        <begin position="320"/>
        <end position="433"/>
    </location>
</feature>
<dbReference type="InterPro" id="IPR005835">
    <property type="entry name" value="NTP_transferase_dom"/>
</dbReference>
<evidence type="ECO:0000256" key="9">
    <source>
        <dbReference type="RuleBase" id="RU004190"/>
    </source>
</evidence>
<dbReference type="Pfam" id="PF22640">
    <property type="entry name" value="ManC_GMP_beta-helix"/>
    <property type="match status" value="1"/>
</dbReference>
<keyword evidence="4 13" id="KW-0808">Transferase</keyword>
<evidence type="ECO:0000256" key="6">
    <source>
        <dbReference type="ARBA" id="ARBA00022741"/>
    </source>
</evidence>
<dbReference type="Pfam" id="PF00483">
    <property type="entry name" value="NTP_transferase"/>
    <property type="match status" value="1"/>
</dbReference>
<comment type="pathway">
    <text evidence="1">Nucleotide-sugar biosynthesis; GDP-alpha-D-mannose biosynthesis; GDP-alpha-D-mannose from alpha-D-mannose 1-phosphate (GTP route): step 1/1.</text>
</comment>
<dbReference type="InterPro" id="IPR054566">
    <property type="entry name" value="ManC/GMP-like_b-helix"/>
</dbReference>
<keyword evidence="14" id="KW-1185">Reference proteome</keyword>
<dbReference type="InterPro" id="IPR001538">
    <property type="entry name" value="Man6P_isomerase-2_C"/>
</dbReference>
<evidence type="ECO:0000256" key="4">
    <source>
        <dbReference type="ARBA" id="ARBA00022679"/>
    </source>
</evidence>
<organism evidence="13 14">
    <name type="scientific">Nitrincola lacisaponensis</name>
    <dbReference type="NCBI Taxonomy" id="267850"/>
    <lineage>
        <taxon>Bacteria</taxon>
        <taxon>Pseudomonadati</taxon>
        <taxon>Pseudomonadota</taxon>
        <taxon>Gammaproteobacteria</taxon>
        <taxon>Oceanospirillales</taxon>
        <taxon>Oceanospirillaceae</taxon>
        <taxon>Nitrincola</taxon>
    </lineage>
</organism>
<evidence type="ECO:0000313" key="14">
    <source>
        <dbReference type="Proteomes" id="UP000027318"/>
    </source>
</evidence>
<proteinExistence type="inferred from homology"/>
<dbReference type="CDD" id="cd02509">
    <property type="entry name" value="GDP-M1P_Guanylyltransferase"/>
    <property type="match status" value="1"/>
</dbReference>
<dbReference type="EC" id="2.7.7.13" evidence="3"/>
<dbReference type="InterPro" id="IPR006375">
    <property type="entry name" value="Man1P_GuaTrfase/Man6P_Isoase"/>
</dbReference>
<reference evidence="13 14" key="1">
    <citation type="journal article" date="2005" name="Int. J. Syst. Evol. Microbiol.">
        <title>Nitrincola lacisaponensis gen. nov., sp. nov., a novel alkaliphilic bacterium isolated from an alkaline, saline lake.</title>
        <authorList>
            <person name="Dimitriu P.A."/>
            <person name="Shukla S.K."/>
            <person name="Conradt J."/>
            <person name="Marquez M.C."/>
            <person name="Ventosa A."/>
            <person name="Maglia A."/>
            <person name="Peyton B.M."/>
            <person name="Pinkart H.C."/>
            <person name="Mormile M.R."/>
        </authorList>
    </citation>
    <scope>NUCLEOTIDE SEQUENCE [LARGE SCALE GENOMIC DNA]</scope>
    <source>
        <strain evidence="13 14">4CA</strain>
    </source>
</reference>
<dbReference type="UniPathway" id="UPA00126">
    <property type="reaction ID" value="UER00930"/>
</dbReference>
<sequence length="437" mass="48347">MTSDFSMLQETLLRLKGLDTLEPILICNDEHRFMAAEQLREIDIRAQILLEPVGRNTAPAIALAALQAEKTYAEPVVLLVLAADHAIQNLEVFQQAVRNAAEEAAAGQLVTFGIVPTYAATGYGYIKAGASRSQVAHDVEEFVEKPDASTAETFLASGDYYWNSGMFAFQAERFLAELGVHREDILTVCQQAMDEATVDLDFIRIPAERFAACPSDSIDYAVMEKTRHASMVPMDAGWSDVGNWSALRELKSKDAQGNDCHGDVWLETSENNSIYATQRLVAGVGIKDLIIVETDDAVLVAHQSESESIKVLVNRLKQAGRSESDLHKEVFRPWGKYVSLVEGSRFQVKRITVKPGASLSLQKHYHRAEHWVVVSGTAQVVRGTETFMVTENESTYIPCGEIHRLHNPGCIDLELIEVQSGSYLGEDDIVRIETCQS</sequence>
<feature type="domain" description="MannoseP isomerase/GMP-like beta-helix" evidence="12">
    <location>
        <begin position="269"/>
        <end position="316"/>
    </location>
</feature>
<dbReference type="NCBIfam" id="TIGR01479">
    <property type="entry name" value="GMP_PMI"/>
    <property type="match status" value="1"/>
</dbReference>
<dbReference type="EMBL" id="JMSZ01000032">
    <property type="protein sequence ID" value="KDE39238.1"/>
    <property type="molecule type" value="Genomic_DNA"/>
</dbReference>
<feature type="domain" description="Nucleotidyl transferase" evidence="10">
    <location>
        <begin position="6"/>
        <end position="256"/>
    </location>
</feature>
<dbReference type="Gene3D" id="3.90.550.10">
    <property type="entry name" value="Spore Coat Polysaccharide Biosynthesis Protein SpsA, Chain A"/>
    <property type="match status" value="1"/>
</dbReference>
<dbReference type="GO" id="GO:0004475">
    <property type="term" value="F:mannose-1-phosphate guanylyltransferase (GTP) activity"/>
    <property type="evidence" value="ECO:0007669"/>
    <property type="project" value="UniProtKB-EC"/>
</dbReference>
<keyword evidence="7" id="KW-0342">GTP-binding</keyword>
<name>A0A063XYK9_9GAMM</name>
<dbReference type="GO" id="GO:0009298">
    <property type="term" value="P:GDP-mannose biosynthetic process"/>
    <property type="evidence" value="ECO:0007669"/>
    <property type="project" value="UniProtKB-UniPathway"/>
</dbReference>
<evidence type="ECO:0000259" key="12">
    <source>
        <dbReference type="Pfam" id="PF22640"/>
    </source>
</evidence>
<evidence type="ECO:0000256" key="3">
    <source>
        <dbReference type="ARBA" id="ARBA00012387"/>
    </source>
</evidence>
<dbReference type="InterPro" id="IPR014710">
    <property type="entry name" value="RmlC-like_jellyroll"/>
</dbReference>
<evidence type="ECO:0000256" key="5">
    <source>
        <dbReference type="ARBA" id="ARBA00022695"/>
    </source>
</evidence>
<dbReference type="CDD" id="cd02213">
    <property type="entry name" value="cupin_PMI_typeII_C"/>
    <property type="match status" value="1"/>
</dbReference>
<dbReference type="InterPro" id="IPR051161">
    <property type="entry name" value="Mannose-6P_isomerase_type2"/>
</dbReference>
<keyword evidence="6" id="KW-0547">Nucleotide-binding</keyword>